<evidence type="ECO:0000256" key="4">
    <source>
        <dbReference type="ARBA" id="ARBA00023002"/>
    </source>
</evidence>
<dbReference type="Pfam" id="PF12766">
    <property type="entry name" value="Pyridox_oxase_2"/>
    <property type="match status" value="1"/>
</dbReference>
<accession>A0A506QXA5</accession>
<keyword evidence="8" id="KW-1185">Reference proteome</keyword>
<dbReference type="InterPro" id="IPR012349">
    <property type="entry name" value="Split_barrel_FMN-bd"/>
</dbReference>
<comment type="caution">
    <text evidence="7">The sequence shown here is derived from an EMBL/GenBank/DDBJ whole genome shotgun (WGS) entry which is preliminary data.</text>
</comment>
<feature type="domain" description="Pyridoxamine 5'-phosphate oxidase Alr4036 family FMN-binding" evidence="6">
    <location>
        <begin position="9"/>
        <end position="98"/>
    </location>
</feature>
<gene>
    <name evidence="7" type="ORF">FJW01_00205</name>
</gene>
<evidence type="ECO:0000313" key="8">
    <source>
        <dbReference type="Proteomes" id="UP000317747"/>
    </source>
</evidence>
<dbReference type="PANTHER" id="PTHR10851">
    <property type="entry name" value="PYRIDOXINE-5-PHOSPHATE OXIDASE"/>
    <property type="match status" value="1"/>
</dbReference>
<keyword evidence="2" id="KW-0285">Flavoprotein</keyword>
<dbReference type="EMBL" id="VHJA01000004">
    <property type="protein sequence ID" value="TPV50429.1"/>
    <property type="molecule type" value="Genomic_DNA"/>
</dbReference>
<dbReference type="PANTHER" id="PTHR10851:SF3">
    <property type="entry name" value="PYRIDOXINE_PYRIDOXAMINE 5'-PHOSPHATE OXIDASE 2"/>
    <property type="match status" value="1"/>
</dbReference>
<evidence type="ECO:0000256" key="2">
    <source>
        <dbReference type="ARBA" id="ARBA00022630"/>
    </source>
</evidence>
<evidence type="ECO:0000256" key="5">
    <source>
        <dbReference type="SAM" id="MobiDB-lite"/>
    </source>
</evidence>
<dbReference type="SUPFAM" id="SSF50475">
    <property type="entry name" value="FMN-binding split barrel"/>
    <property type="match status" value="1"/>
</dbReference>
<dbReference type="GO" id="GO:0004733">
    <property type="term" value="F:pyridoxamine phosphate oxidase activity"/>
    <property type="evidence" value="ECO:0007669"/>
    <property type="project" value="InterPro"/>
</dbReference>
<dbReference type="OrthoDB" id="5120525at2"/>
<dbReference type="InterPro" id="IPR000659">
    <property type="entry name" value="Pyridox_Oxase"/>
</dbReference>
<dbReference type="GO" id="GO:0010181">
    <property type="term" value="F:FMN binding"/>
    <property type="evidence" value="ECO:0007669"/>
    <property type="project" value="InterPro"/>
</dbReference>
<protein>
    <submittedName>
        <fullName evidence="7">Pyridoxamine 5'-phosphate oxidase</fullName>
    </submittedName>
</protein>
<dbReference type="RefSeq" id="WP_128084320.1">
    <property type="nucleotide sequence ID" value="NZ_CP071406.1"/>
</dbReference>
<feature type="region of interest" description="Disordered" evidence="5">
    <location>
        <begin position="116"/>
        <end position="142"/>
    </location>
</feature>
<sequence length="189" mass="21265">MDLRSFEAAAWTELMDAAADPHAGFRYVTLCTADTAQRPQARIVVLRECDDARRRLTFHTDVRSPKWQEMAANPQVTVLGYCHERRLQLRLAGQVHCYAAGSEIARRIWRALPSHTRQTYHGGPPGEVRATASLTDESTEPEAGESRFGVVIVQVVSLDAYQLQRNDNQRALFRYAADGVLQASEWINP</sequence>
<dbReference type="Proteomes" id="UP000317747">
    <property type="component" value="Unassembled WGS sequence"/>
</dbReference>
<keyword evidence="4" id="KW-0560">Oxidoreductase</keyword>
<evidence type="ECO:0000256" key="3">
    <source>
        <dbReference type="ARBA" id="ARBA00022643"/>
    </source>
</evidence>
<evidence type="ECO:0000313" key="7">
    <source>
        <dbReference type="EMBL" id="TPV50429.1"/>
    </source>
</evidence>
<dbReference type="GO" id="GO:0008615">
    <property type="term" value="P:pyridoxine biosynthetic process"/>
    <property type="evidence" value="ECO:0007669"/>
    <property type="project" value="InterPro"/>
</dbReference>
<proteinExistence type="predicted"/>
<evidence type="ECO:0000259" key="6">
    <source>
        <dbReference type="Pfam" id="PF12766"/>
    </source>
</evidence>
<dbReference type="Gene3D" id="2.30.110.10">
    <property type="entry name" value="Electron Transport, Fmn-binding Protein, Chain A"/>
    <property type="match status" value="1"/>
</dbReference>
<dbReference type="AlphaFoldDB" id="A0A506QXA5"/>
<name>A0A506QXA5_9GAMM</name>
<organism evidence="7 8">
    <name type="scientific">Pantoea deleyi</name>
    <dbReference type="NCBI Taxonomy" id="470932"/>
    <lineage>
        <taxon>Bacteria</taxon>
        <taxon>Pseudomonadati</taxon>
        <taxon>Pseudomonadota</taxon>
        <taxon>Gammaproteobacteria</taxon>
        <taxon>Enterobacterales</taxon>
        <taxon>Erwiniaceae</taxon>
        <taxon>Pantoea</taxon>
    </lineage>
</organism>
<reference evidence="7 8" key="1">
    <citation type="submission" date="2019-06" db="EMBL/GenBank/DDBJ databases">
        <title>Taxogenomics and systematics of the genus Pantoea.</title>
        <authorList>
            <person name="Tambong J.T."/>
        </authorList>
    </citation>
    <scope>NUCLEOTIDE SEQUENCE [LARGE SCALE GENOMIC DNA]</scope>
    <source>
        <strain evidence="7 8">LMG 24200</strain>
    </source>
</reference>
<comment type="cofactor">
    <cofactor evidence="1">
        <name>FMN</name>
        <dbReference type="ChEBI" id="CHEBI:58210"/>
    </cofactor>
</comment>
<keyword evidence="3" id="KW-0288">FMN</keyword>
<dbReference type="InterPro" id="IPR024624">
    <property type="entry name" value="Pyridox_Oxase_Alr4036_FMN-bd"/>
</dbReference>
<evidence type="ECO:0000256" key="1">
    <source>
        <dbReference type="ARBA" id="ARBA00001917"/>
    </source>
</evidence>